<feature type="region of interest" description="Disordered" evidence="1">
    <location>
        <begin position="643"/>
        <end position="696"/>
    </location>
</feature>
<gene>
    <name evidence="3" type="ORF">TTHERM_00259600</name>
</gene>
<dbReference type="AlphaFoldDB" id="Q22UC6"/>
<feature type="transmembrane region" description="Helical" evidence="2">
    <location>
        <begin position="495"/>
        <end position="516"/>
    </location>
</feature>
<evidence type="ECO:0000313" key="3">
    <source>
        <dbReference type="EMBL" id="EAR88761.2"/>
    </source>
</evidence>
<name>Q22UC6_TETTS</name>
<dbReference type="GeneID" id="7846109"/>
<organism evidence="3 4">
    <name type="scientific">Tetrahymena thermophila (strain SB210)</name>
    <dbReference type="NCBI Taxonomy" id="312017"/>
    <lineage>
        <taxon>Eukaryota</taxon>
        <taxon>Sar</taxon>
        <taxon>Alveolata</taxon>
        <taxon>Ciliophora</taxon>
        <taxon>Intramacronucleata</taxon>
        <taxon>Oligohymenophorea</taxon>
        <taxon>Hymenostomatida</taxon>
        <taxon>Tetrahymenina</taxon>
        <taxon>Tetrahymenidae</taxon>
        <taxon>Tetrahymena</taxon>
    </lineage>
</organism>
<accession>Q22UC6</accession>
<sequence>MCWDQILVEGKTIRKWLIIGVSITLGITIYSLFLISRSYVNYTFSPDIDDLMSNWQKNPISNFLDGSNCSEYLSNYNWPGLRSGCDCSASNPQYSKQITFFSCTADQLANKCVNVNNQDPSIFNTWPTSSNTNIMFKECIFRLAGQNFINSNQVSSTSSCSSITQNNIEQQRTKCGFSSSTNTKGYQMCLTQCPVISLLSQTNSNKPEYNSRLSGSIKSTFFYTTSSYQEQEYPLVDLVTQIPTVCMYKKDRINVLNLNYQNAQYNSNWQYNLQSVYLTDNCIQEDTRYFPIAQMPISEYIYLQQNGINTIASYPGYPTNSYITLYGRRIISWSENCREKNLLNQFVSFYNNQNQQVLLRFVALMLQISMVIITSIILIATICEIGWRLKSQCCCRYQSPDCLVIFCRKSQLTNNEVSITDYWRLYDPCYVIWFFLYIIAQISCFIITIIFAAQTNIDQSQIKNISQAKCSDDLTNSIFIQLSNDISNDVWPSDLILLILYPLFLVFQALIFLFLWRVVTNHKREWFIQKMNKKQLTSLSSKDPVLTSEESEEENFQKNLIQQKIIEKQRHQQNQVLQADFIQRQNLLNQSLSYFNTSRSNVTNNGQTYQYELSRITYLQQNQQNSFNSSSFNASQTKNYNSNIQKTQNNSNQNNVNISIPNSLNNTVHSEHFGGSNYQSSQESKQNPPPQNKINNTNSIFQNIQKKQTNHLRSTNLTANKAIKQSFLQADAL</sequence>
<keyword evidence="2" id="KW-1133">Transmembrane helix</keyword>
<dbReference type="KEGG" id="tet:TTHERM_00259600"/>
<feature type="compositionally biased region" description="Low complexity" evidence="1">
    <location>
        <begin position="643"/>
        <end position="663"/>
    </location>
</feature>
<keyword evidence="2 3" id="KW-0812">Transmembrane</keyword>
<evidence type="ECO:0000313" key="4">
    <source>
        <dbReference type="Proteomes" id="UP000009168"/>
    </source>
</evidence>
<dbReference type="InParanoid" id="Q22UC6"/>
<dbReference type="RefSeq" id="XP_001009006.2">
    <property type="nucleotide sequence ID" value="XM_001009006.2"/>
</dbReference>
<evidence type="ECO:0000256" key="2">
    <source>
        <dbReference type="SAM" id="Phobius"/>
    </source>
</evidence>
<proteinExistence type="predicted"/>
<dbReference type="Proteomes" id="UP000009168">
    <property type="component" value="Unassembled WGS sequence"/>
</dbReference>
<dbReference type="EMBL" id="GG662830">
    <property type="protein sequence ID" value="EAR88761.2"/>
    <property type="molecule type" value="Genomic_DNA"/>
</dbReference>
<reference evidence="4" key="1">
    <citation type="journal article" date="2006" name="PLoS Biol.">
        <title>Macronuclear genome sequence of the ciliate Tetrahymena thermophila, a model eukaryote.</title>
        <authorList>
            <person name="Eisen J.A."/>
            <person name="Coyne R.S."/>
            <person name="Wu M."/>
            <person name="Wu D."/>
            <person name="Thiagarajan M."/>
            <person name="Wortman J.R."/>
            <person name="Badger J.H."/>
            <person name="Ren Q."/>
            <person name="Amedeo P."/>
            <person name="Jones K.M."/>
            <person name="Tallon L.J."/>
            <person name="Delcher A.L."/>
            <person name="Salzberg S.L."/>
            <person name="Silva J.C."/>
            <person name="Haas B.J."/>
            <person name="Majoros W.H."/>
            <person name="Farzad M."/>
            <person name="Carlton J.M."/>
            <person name="Smith R.K. Jr."/>
            <person name="Garg J."/>
            <person name="Pearlman R.E."/>
            <person name="Karrer K.M."/>
            <person name="Sun L."/>
            <person name="Manning G."/>
            <person name="Elde N.C."/>
            <person name="Turkewitz A.P."/>
            <person name="Asai D.J."/>
            <person name="Wilkes D.E."/>
            <person name="Wang Y."/>
            <person name="Cai H."/>
            <person name="Collins K."/>
            <person name="Stewart B.A."/>
            <person name="Lee S.R."/>
            <person name="Wilamowska K."/>
            <person name="Weinberg Z."/>
            <person name="Ruzzo W.L."/>
            <person name="Wloga D."/>
            <person name="Gaertig J."/>
            <person name="Frankel J."/>
            <person name="Tsao C.-C."/>
            <person name="Gorovsky M.A."/>
            <person name="Keeling P.J."/>
            <person name="Waller R.F."/>
            <person name="Patron N.J."/>
            <person name="Cherry J.M."/>
            <person name="Stover N.A."/>
            <person name="Krieger C.J."/>
            <person name="del Toro C."/>
            <person name="Ryder H.F."/>
            <person name="Williamson S.C."/>
            <person name="Barbeau R.A."/>
            <person name="Hamilton E.P."/>
            <person name="Orias E."/>
        </authorList>
    </citation>
    <scope>NUCLEOTIDE SEQUENCE [LARGE SCALE GENOMIC DNA]</scope>
    <source>
        <strain evidence="4">SB210</strain>
    </source>
</reference>
<keyword evidence="2" id="KW-0472">Membrane</keyword>
<keyword evidence="4" id="KW-1185">Reference proteome</keyword>
<feature type="transmembrane region" description="Helical" evidence="2">
    <location>
        <begin position="357"/>
        <end position="382"/>
    </location>
</feature>
<feature type="transmembrane region" description="Helical" evidence="2">
    <location>
        <begin position="430"/>
        <end position="453"/>
    </location>
</feature>
<feature type="transmembrane region" description="Helical" evidence="2">
    <location>
        <begin position="16"/>
        <end position="35"/>
    </location>
</feature>
<evidence type="ECO:0000256" key="1">
    <source>
        <dbReference type="SAM" id="MobiDB-lite"/>
    </source>
</evidence>
<dbReference type="HOGENOM" id="CLU_388091_0_0_1"/>
<protein>
    <submittedName>
        <fullName evidence="3">Transmembrane protein, putative</fullName>
    </submittedName>
</protein>